<sequence>MAKYKEEITVNANEPENAVNDEIPEETVTHLTKSKIKQINIEKYAARRAVKLFVCHLLDTEVVKVHDKLEKHFVMKNISFRNIMIKGTIVGVQFLTFKTKQRTLISVDDGTGVMDCYVEERQFLEDTRDEVHQQMEKTTEDFKAQADNVTLKGALMMLQSAKVRLNKLPHYRNFKLGDCVQLIGTLSEYDGKRSCFVVTIVNDEPSSVYQEHVENLYDTVYM</sequence>
<dbReference type="InterPro" id="IPR018856">
    <property type="entry name" value="Stn1_N"/>
</dbReference>
<evidence type="ECO:0000259" key="4">
    <source>
        <dbReference type="Pfam" id="PF10451"/>
    </source>
</evidence>
<dbReference type="Gene3D" id="2.40.50.140">
    <property type="entry name" value="Nucleic acid-binding proteins"/>
    <property type="match status" value="1"/>
</dbReference>
<accession>A0A8K0GNS7</accession>
<name>A0A8K0GNS7_IGNLU</name>
<evidence type="ECO:0000256" key="1">
    <source>
        <dbReference type="ARBA" id="ARBA00004574"/>
    </source>
</evidence>
<evidence type="ECO:0000256" key="2">
    <source>
        <dbReference type="ARBA" id="ARBA00022454"/>
    </source>
</evidence>
<organism evidence="5 6">
    <name type="scientific">Ignelater luminosus</name>
    <name type="common">Cucubano</name>
    <name type="synonym">Pyrophorus luminosus</name>
    <dbReference type="NCBI Taxonomy" id="2038154"/>
    <lineage>
        <taxon>Eukaryota</taxon>
        <taxon>Metazoa</taxon>
        <taxon>Ecdysozoa</taxon>
        <taxon>Arthropoda</taxon>
        <taxon>Hexapoda</taxon>
        <taxon>Insecta</taxon>
        <taxon>Pterygota</taxon>
        <taxon>Neoptera</taxon>
        <taxon>Endopterygota</taxon>
        <taxon>Coleoptera</taxon>
        <taxon>Polyphaga</taxon>
        <taxon>Elateriformia</taxon>
        <taxon>Elateroidea</taxon>
        <taxon>Elateridae</taxon>
        <taxon>Agrypninae</taxon>
        <taxon>Pyrophorini</taxon>
        <taxon>Ignelater</taxon>
    </lineage>
</organism>
<dbReference type="AlphaFoldDB" id="A0A8K0GNS7"/>
<gene>
    <name evidence="5" type="ORF">ILUMI_01846</name>
</gene>
<dbReference type="Proteomes" id="UP000801492">
    <property type="component" value="Unassembled WGS sequence"/>
</dbReference>
<keyword evidence="3" id="KW-0779">Telomere</keyword>
<dbReference type="Pfam" id="PF10451">
    <property type="entry name" value="Stn1"/>
    <property type="match status" value="1"/>
</dbReference>
<comment type="subcellular location">
    <subcellularLocation>
        <location evidence="1">Chromosome</location>
        <location evidence="1">Telomere</location>
    </subcellularLocation>
</comment>
<proteinExistence type="predicted"/>
<comment type="caution">
    <text evidence="5">The sequence shown here is derived from an EMBL/GenBank/DDBJ whole genome shotgun (WGS) entry which is preliminary data.</text>
</comment>
<dbReference type="GO" id="GO:0000781">
    <property type="term" value="C:chromosome, telomeric region"/>
    <property type="evidence" value="ECO:0007669"/>
    <property type="project" value="UniProtKB-SubCell"/>
</dbReference>
<evidence type="ECO:0000313" key="5">
    <source>
        <dbReference type="EMBL" id="KAF2904318.1"/>
    </source>
</evidence>
<evidence type="ECO:0000313" key="6">
    <source>
        <dbReference type="Proteomes" id="UP000801492"/>
    </source>
</evidence>
<feature type="domain" description="CST complex subunit Stn1 N-terminal" evidence="4">
    <location>
        <begin position="71"/>
        <end position="123"/>
    </location>
</feature>
<dbReference type="InterPro" id="IPR012340">
    <property type="entry name" value="NA-bd_OB-fold"/>
</dbReference>
<dbReference type="EMBL" id="VTPC01000795">
    <property type="protein sequence ID" value="KAF2904318.1"/>
    <property type="molecule type" value="Genomic_DNA"/>
</dbReference>
<keyword evidence="2" id="KW-0158">Chromosome</keyword>
<evidence type="ECO:0000256" key="3">
    <source>
        <dbReference type="ARBA" id="ARBA00022895"/>
    </source>
</evidence>
<dbReference type="OrthoDB" id="6772813at2759"/>
<protein>
    <recommendedName>
        <fullName evidence="4">CST complex subunit Stn1 N-terminal domain-containing protein</fullName>
    </recommendedName>
</protein>
<keyword evidence="6" id="KW-1185">Reference proteome</keyword>
<reference evidence="5" key="1">
    <citation type="submission" date="2019-08" db="EMBL/GenBank/DDBJ databases">
        <title>The genome of the North American firefly Photinus pyralis.</title>
        <authorList>
            <consortium name="Photinus pyralis genome working group"/>
            <person name="Fallon T.R."/>
            <person name="Sander Lower S.E."/>
            <person name="Weng J.-K."/>
        </authorList>
    </citation>
    <scope>NUCLEOTIDE SEQUENCE</scope>
    <source>
        <strain evidence="5">TRF0915ILg1</strain>
        <tissue evidence="5">Whole body</tissue>
    </source>
</reference>